<protein>
    <recommendedName>
        <fullName evidence="3">YolD-like protein</fullName>
    </recommendedName>
</protein>
<name>A0ABN0AZP6_9ACTN</name>
<comment type="caution">
    <text evidence="1">The sequence shown here is derived from an EMBL/GenBank/DDBJ whole genome shotgun (WGS) entry which is preliminary data.</text>
</comment>
<sequence>MPFDALSGYSEQIARVQHPKETRRLLAADELAHISQVLSCLTEGDTIDVCRFLRGRYVRSRGIVTRVDAQTQLLYMQSNADAPRITVRFCDIYSLELV</sequence>
<dbReference type="Proteomes" id="UP000004431">
    <property type="component" value="Unassembled WGS sequence"/>
</dbReference>
<accession>A0ABN0AZP6</accession>
<reference evidence="1 2" key="1">
    <citation type="submission" date="2010-08" db="EMBL/GenBank/DDBJ databases">
        <authorList>
            <person name="Durkin A.S."/>
            <person name="Madupu R."/>
            <person name="Torralba M."/>
            <person name="Gillis M."/>
            <person name="Methe B."/>
            <person name="Sutton G."/>
            <person name="Nelson K.E."/>
        </authorList>
    </citation>
    <scope>NUCLEOTIDE SEQUENCE [LARGE SCALE GENOMIC DNA]</scope>
    <source>
        <strain evidence="1 2">PB189-T1-4</strain>
    </source>
</reference>
<keyword evidence="2" id="KW-1185">Reference proteome</keyword>
<gene>
    <name evidence="1" type="ORF">HMPREF9248_0344</name>
</gene>
<organism evidence="1 2">
    <name type="scientific">Fannyhessea vaginae PB189-T1-4</name>
    <dbReference type="NCBI Taxonomy" id="866774"/>
    <lineage>
        <taxon>Bacteria</taxon>
        <taxon>Bacillati</taxon>
        <taxon>Actinomycetota</taxon>
        <taxon>Coriobacteriia</taxon>
        <taxon>Coriobacteriales</taxon>
        <taxon>Atopobiaceae</taxon>
        <taxon>Fannyhessea</taxon>
    </lineage>
</organism>
<evidence type="ECO:0000313" key="2">
    <source>
        <dbReference type="Proteomes" id="UP000004431"/>
    </source>
</evidence>
<dbReference type="EMBL" id="AEDQ01000020">
    <property type="protein sequence ID" value="EFL44052.1"/>
    <property type="molecule type" value="Genomic_DNA"/>
</dbReference>
<proteinExistence type="predicted"/>
<evidence type="ECO:0008006" key="3">
    <source>
        <dbReference type="Google" id="ProtNLM"/>
    </source>
</evidence>
<evidence type="ECO:0000313" key="1">
    <source>
        <dbReference type="EMBL" id="EFL44052.1"/>
    </source>
</evidence>